<dbReference type="InterPro" id="IPR016039">
    <property type="entry name" value="Thiolase-like"/>
</dbReference>
<gene>
    <name evidence="6" type="ORF">K7395_16215</name>
</gene>
<sequence>MSARRSVITGIGVVAPTGTGVAEHWRRTLERVGRIGPIDRFGTDRLPARLAGHVVDFDETEHIDSKLRVQTDRWTWLALAAGRLALDDAALDPSAHDPFDLSVVTASASGGNHFGQREIHNLWKEGPASVTAYQSIGWFYAASSGQLSIREQLKGACGVLVAEGAGGLDALAQARRLIARGTGAVVVGGTEAPLSPYAMACHASLSTLSDDPDPDRAYRPFAPDSTGQVLGEGGAMVVVEDAGWAAERKAPPPYAEVLGTASTHDAHHPAEPAPDHRQLARAIREATARAGLTADRIDVVFADGAGDRVRDRRETDALVEVFGRRGVPVAVPKTATGRLSSGGAALDLSWAALALAHDVVPPSVNLEATDADELDLVTEARRGTGLRTALVVARGAGGFNSAAVLGLPEGGGRRAV</sequence>
<evidence type="ECO:0000256" key="4">
    <source>
        <dbReference type="RuleBase" id="RU003694"/>
    </source>
</evidence>
<dbReference type="SUPFAM" id="SSF53901">
    <property type="entry name" value="Thiolase-like"/>
    <property type="match status" value="2"/>
</dbReference>
<dbReference type="PROSITE" id="PS52004">
    <property type="entry name" value="KS3_2"/>
    <property type="match status" value="1"/>
</dbReference>
<dbReference type="Pfam" id="PF02801">
    <property type="entry name" value="Ketoacyl-synt_C"/>
    <property type="match status" value="1"/>
</dbReference>
<evidence type="ECO:0000313" key="7">
    <source>
        <dbReference type="Proteomes" id="UP001056079"/>
    </source>
</evidence>
<evidence type="ECO:0000256" key="1">
    <source>
        <dbReference type="ARBA" id="ARBA00008467"/>
    </source>
</evidence>
<dbReference type="InterPro" id="IPR020841">
    <property type="entry name" value="PKS_Beta-ketoAc_synthase_dom"/>
</dbReference>
<evidence type="ECO:0000313" key="6">
    <source>
        <dbReference type="EMBL" id="USC48181.1"/>
    </source>
</evidence>
<dbReference type="InterPro" id="IPR000794">
    <property type="entry name" value="Beta-ketoacyl_synthase"/>
</dbReference>
<dbReference type="PANTHER" id="PTHR11712">
    <property type="entry name" value="POLYKETIDE SYNTHASE-RELATED"/>
    <property type="match status" value="1"/>
</dbReference>
<comment type="similarity">
    <text evidence="1 4">Belongs to the thiolase-like superfamily. Beta-ketoacyl-ACP synthases family.</text>
</comment>
<evidence type="ECO:0000256" key="2">
    <source>
        <dbReference type="ARBA" id="ARBA00022679"/>
    </source>
</evidence>
<feature type="domain" description="Ketosynthase family 3 (KS3)" evidence="5">
    <location>
        <begin position="3"/>
        <end position="407"/>
    </location>
</feature>
<name>A0ABY4UV23_STRFL</name>
<dbReference type="InterPro" id="IPR014031">
    <property type="entry name" value="Ketoacyl_synth_C"/>
</dbReference>
<dbReference type="Pfam" id="PF00109">
    <property type="entry name" value="ketoacyl-synt"/>
    <property type="match status" value="1"/>
</dbReference>
<proteinExistence type="inferred from homology"/>
<keyword evidence="7" id="KW-1185">Reference proteome</keyword>
<dbReference type="PANTHER" id="PTHR11712:SF322">
    <property type="entry name" value="POLYKETIDE BETA-KETOACYL SYNTHASE 2-RELATED"/>
    <property type="match status" value="1"/>
</dbReference>
<evidence type="ECO:0000259" key="5">
    <source>
        <dbReference type="PROSITE" id="PS52004"/>
    </source>
</evidence>
<keyword evidence="3" id="KW-0012">Acyltransferase</keyword>
<dbReference type="InterPro" id="IPR014030">
    <property type="entry name" value="Ketoacyl_synth_N"/>
</dbReference>
<keyword evidence="2 4" id="KW-0808">Transferase</keyword>
<protein>
    <submittedName>
        <fullName evidence="6">Ketosynthase chain-length factor</fullName>
    </submittedName>
</protein>
<evidence type="ECO:0000256" key="3">
    <source>
        <dbReference type="ARBA" id="ARBA00023315"/>
    </source>
</evidence>
<dbReference type="Gene3D" id="3.40.47.10">
    <property type="match status" value="2"/>
</dbReference>
<dbReference type="EMBL" id="CP098609">
    <property type="protein sequence ID" value="USC48181.1"/>
    <property type="molecule type" value="Genomic_DNA"/>
</dbReference>
<organism evidence="6 7">
    <name type="scientific">Streptomyces filamentosus</name>
    <name type="common">Streptomyces roseosporus</name>
    <dbReference type="NCBI Taxonomy" id="67294"/>
    <lineage>
        <taxon>Bacteria</taxon>
        <taxon>Bacillati</taxon>
        <taxon>Actinomycetota</taxon>
        <taxon>Actinomycetes</taxon>
        <taxon>Kitasatosporales</taxon>
        <taxon>Streptomycetaceae</taxon>
        <taxon>Streptomyces</taxon>
    </lineage>
</organism>
<reference evidence="6" key="1">
    <citation type="submission" date="2021-08" db="EMBL/GenBank/DDBJ databases">
        <title>DNA methylation of m4C regulates biosynthesis of daptomycin in Streptomyces roseosporus L30.</title>
        <authorList>
            <person name="Fang J.-L."/>
        </authorList>
    </citation>
    <scope>NUCLEOTIDE SEQUENCE</scope>
    <source>
        <strain evidence="6">L30</strain>
    </source>
</reference>
<accession>A0ABY4UV23</accession>
<dbReference type="RefSeq" id="WP_032770950.1">
    <property type="nucleotide sequence ID" value="NZ_CP098609.1"/>
</dbReference>
<dbReference type="Proteomes" id="UP001056079">
    <property type="component" value="Chromosome"/>
</dbReference>